<dbReference type="InterPro" id="IPR052163">
    <property type="entry name" value="DGC-Regulatory_Protein"/>
</dbReference>
<dbReference type="GO" id="GO:0016020">
    <property type="term" value="C:membrane"/>
    <property type="evidence" value="ECO:0007669"/>
    <property type="project" value="InterPro"/>
</dbReference>
<dbReference type="PROSITE" id="PS50885">
    <property type="entry name" value="HAMP"/>
    <property type="match status" value="1"/>
</dbReference>
<dbReference type="InterPro" id="IPR029787">
    <property type="entry name" value="Nucleotide_cyclase"/>
</dbReference>
<dbReference type="PATRIC" id="fig|1193502.14.peg.2598"/>
<dbReference type="PANTHER" id="PTHR46663:SF2">
    <property type="entry name" value="GGDEF DOMAIN-CONTAINING PROTEIN"/>
    <property type="match status" value="1"/>
</dbReference>
<dbReference type="NCBIfam" id="TIGR00229">
    <property type="entry name" value="sensory_box"/>
    <property type="match status" value="1"/>
</dbReference>
<dbReference type="Pfam" id="PF00672">
    <property type="entry name" value="HAMP"/>
    <property type="match status" value="1"/>
</dbReference>
<evidence type="ECO:0000259" key="4">
    <source>
        <dbReference type="PROSITE" id="PS50885"/>
    </source>
</evidence>
<keyword evidence="1" id="KW-1133">Transmembrane helix</keyword>
<evidence type="ECO:0000259" key="2">
    <source>
        <dbReference type="PROSITE" id="PS50112"/>
    </source>
</evidence>
<dbReference type="Gene3D" id="3.30.450.20">
    <property type="entry name" value="PAS domain"/>
    <property type="match status" value="1"/>
</dbReference>
<gene>
    <name evidence="6" type="ORF">SHALO_2565</name>
</gene>
<dbReference type="PANTHER" id="PTHR46663">
    <property type="entry name" value="DIGUANYLATE CYCLASE DGCT-RELATED"/>
    <property type="match status" value="1"/>
</dbReference>
<dbReference type="InterPro" id="IPR035965">
    <property type="entry name" value="PAS-like_dom_sf"/>
</dbReference>
<dbReference type="AlphaFoldDB" id="A0A1D7TN28"/>
<feature type="domain" description="PAC" evidence="3">
    <location>
        <begin position="472"/>
        <end position="525"/>
    </location>
</feature>
<dbReference type="CDD" id="cd00130">
    <property type="entry name" value="PAS"/>
    <property type="match status" value="1"/>
</dbReference>
<feature type="domain" description="HAMP" evidence="4">
    <location>
        <begin position="331"/>
        <end position="383"/>
    </location>
</feature>
<dbReference type="SMART" id="SM00267">
    <property type="entry name" value="GGDEF"/>
    <property type="match status" value="1"/>
</dbReference>
<dbReference type="PROSITE" id="PS50113">
    <property type="entry name" value="PAC"/>
    <property type="match status" value="1"/>
</dbReference>
<evidence type="ECO:0000313" key="7">
    <source>
        <dbReference type="Proteomes" id="UP000094609"/>
    </source>
</evidence>
<dbReference type="InterPro" id="IPR003660">
    <property type="entry name" value="HAMP_dom"/>
</dbReference>
<evidence type="ECO:0000256" key="1">
    <source>
        <dbReference type="SAM" id="Phobius"/>
    </source>
</evidence>
<dbReference type="Gene3D" id="6.10.340.10">
    <property type="match status" value="1"/>
</dbReference>
<sequence>MSLKVKLFIFMTALFILFSLTVWSYSKHVLEQINEKWAERFVKKQILFDKNRTLLPLLHELEIIKEMVKEPTLLAMARNDKDPLLRKNGIALLEAYRSKFQSQSYFAAFTKSENYYFNDAKNSYNGKQFQYKLSSSQKNDAWFYDVLSDNQAYRINVDTDEFLGTTYIWINYDLKENGELLGIVGTGLDFTRFVRESVGIEQEGVRNFFINRHLDVQLERDTHLKYDENLKTNAGGHKKITEFFTRVEDKDAIRDAIMYLRAHPDAIRTFWVEYEGSKKLLGMSFLPEVEWFNLTLIDEEELQIAKDFSIFPMLCLLFLVILILVAGALHFLIIKPLEKLKSSMQRVEKGNYEVDLSPLGSAEIEALSQEFIKMIAYIRANNVALEEKIQERTKGFMQSEAKLNTILDSVDAFIYIKDVQYRYAYANKRACEHLEVKLEEIIGQSDELFFDAKTIQMIRKIDEEVIHFGHKVTSEDTFVLKDHSMAITCISTKIPLYNEEGIIYGLCGISTDITERKKSEELIKELAYHDSLTHLPNRRMFHETFATMIAHAKRMQKHGALLVLDLDNFKPLNDTHGHNAGDLLLIEVAKRLRACVREVDLVARFGGDEFLVALRDLDEEESAAKAEALKIAGKIRLHVNAPYVLVLDLEDDSRIITHECSASIGISLFSQHSHSKERVFSEADKAMYLAKQKGRNRIEFYEELG</sequence>
<accession>A0A1D7TN28</accession>
<dbReference type="SMART" id="SM00304">
    <property type="entry name" value="HAMP"/>
    <property type="match status" value="1"/>
</dbReference>
<organism evidence="6 7">
    <name type="scientific">Sulfurospirillum halorespirans DSM 13726</name>
    <dbReference type="NCBI Taxonomy" id="1193502"/>
    <lineage>
        <taxon>Bacteria</taxon>
        <taxon>Pseudomonadati</taxon>
        <taxon>Campylobacterota</taxon>
        <taxon>Epsilonproteobacteria</taxon>
        <taxon>Campylobacterales</taxon>
        <taxon>Sulfurospirillaceae</taxon>
        <taxon>Sulfurospirillum</taxon>
    </lineage>
</organism>
<dbReference type="InterPro" id="IPR000700">
    <property type="entry name" value="PAS-assoc_C"/>
</dbReference>
<evidence type="ECO:0000313" key="6">
    <source>
        <dbReference type="EMBL" id="AOO66324.1"/>
    </source>
</evidence>
<dbReference type="Proteomes" id="UP000094609">
    <property type="component" value="Chromosome"/>
</dbReference>
<feature type="domain" description="PAS" evidence="2">
    <location>
        <begin position="399"/>
        <end position="469"/>
    </location>
</feature>
<dbReference type="SUPFAM" id="SSF55785">
    <property type="entry name" value="PYP-like sensor domain (PAS domain)"/>
    <property type="match status" value="1"/>
</dbReference>
<evidence type="ECO:0000259" key="3">
    <source>
        <dbReference type="PROSITE" id="PS50113"/>
    </source>
</evidence>
<dbReference type="NCBIfam" id="TIGR00254">
    <property type="entry name" value="GGDEF"/>
    <property type="match status" value="1"/>
</dbReference>
<name>A0A1D7TN28_9BACT</name>
<dbReference type="FunFam" id="3.30.70.270:FF:000001">
    <property type="entry name" value="Diguanylate cyclase domain protein"/>
    <property type="match status" value="1"/>
</dbReference>
<evidence type="ECO:0000259" key="5">
    <source>
        <dbReference type="PROSITE" id="PS50887"/>
    </source>
</evidence>
<dbReference type="KEGG" id="shal:SHALO_2565"/>
<dbReference type="STRING" id="1193502.SHALO_2565"/>
<dbReference type="InterPro" id="IPR000160">
    <property type="entry name" value="GGDEF_dom"/>
</dbReference>
<dbReference type="InterPro" id="IPR000014">
    <property type="entry name" value="PAS"/>
</dbReference>
<reference evidence="7" key="1">
    <citation type="submission" date="2016-08" db="EMBL/GenBank/DDBJ databases">
        <title>Complete genome sequence of the organohalide-respiring Epsilonproteobacterium Sulfurospirillum halorespirans.</title>
        <authorList>
            <person name="Goris T."/>
            <person name="Zimmermann J."/>
            <person name="Schenz B."/>
            <person name="Lemos M."/>
            <person name="Hackermueller J."/>
            <person name="Diekert G."/>
        </authorList>
    </citation>
    <scope>NUCLEOTIDE SEQUENCE [LARGE SCALE GENOMIC DNA]</scope>
    <source>
        <strain>DSM 13726</strain>
        <strain evidence="7">PCE-M2</strain>
    </source>
</reference>
<protein>
    <submittedName>
        <fullName evidence="6">Diguanylate cyclase</fullName>
    </submittedName>
</protein>
<dbReference type="Pfam" id="PF00990">
    <property type="entry name" value="GGDEF"/>
    <property type="match status" value="1"/>
</dbReference>
<proteinExistence type="predicted"/>
<keyword evidence="1" id="KW-0472">Membrane</keyword>
<dbReference type="GO" id="GO:0007165">
    <property type="term" value="P:signal transduction"/>
    <property type="evidence" value="ECO:0007669"/>
    <property type="project" value="InterPro"/>
</dbReference>
<dbReference type="Gene3D" id="3.30.70.270">
    <property type="match status" value="1"/>
</dbReference>
<dbReference type="GO" id="GO:0003824">
    <property type="term" value="F:catalytic activity"/>
    <property type="evidence" value="ECO:0007669"/>
    <property type="project" value="UniProtKB-ARBA"/>
</dbReference>
<feature type="transmembrane region" description="Helical" evidence="1">
    <location>
        <begin position="310"/>
        <end position="334"/>
    </location>
</feature>
<dbReference type="InterPro" id="IPR043128">
    <property type="entry name" value="Rev_trsase/Diguanyl_cyclase"/>
</dbReference>
<dbReference type="PROSITE" id="PS50112">
    <property type="entry name" value="PAS"/>
    <property type="match status" value="1"/>
</dbReference>
<dbReference type="SMART" id="SM00091">
    <property type="entry name" value="PAS"/>
    <property type="match status" value="1"/>
</dbReference>
<dbReference type="CDD" id="cd01949">
    <property type="entry name" value="GGDEF"/>
    <property type="match status" value="1"/>
</dbReference>
<dbReference type="Pfam" id="PF08448">
    <property type="entry name" value="PAS_4"/>
    <property type="match status" value="1"/>
</dbReference>
<dbReference type="EMBL" id="CP017111">
    <property type="protein sequence ID" value="AOO66324.1"/>
    <property type="molecule type" value="Genomic_DNA"/>
</dbReference>
<dbReference type="CDD" id="cd06225">
    <property type="entry name" value="HAMP"/>
    <property type="match status" value="1"/>
</dbReference>
<feature type="domain" description="GGDEF" evidence="5">
    <location>
        <begin position="557"/>
        <end position="703"/>
    </location>
</feature>
<keyword evidence="7" id="KW-1185">Reference proteome</keyword>
<dbReference type="RefSeq" id="WP_069478868.1">
    <property type="nucleotide sequence ID" value="NZ_CP017111.1"/>
</dbReference>
<keyword evidence="1" id="KW-0812">Transmembrane</keyword>
<dbReference type="InterPro" id="IPR013656">
    <property type="entry name" value="PAS_4"/>
</dbReference>
<dbReference type="SUPFAM" id="SSF55073">
    <property type="entry name" value="Nucleotide cyclase"/>
    <property type="match status" value="1"/>
</dbReference>
<dbReference type="PROSITE" id="PS50887">
    <property type="entry name" value="GGDEF"/>
    <property type="match status" value="1"/>
</dbReference>